<evidence type="ECO:0000313" key="7">
    <source>
        <dbReference type="Proteomes" id="UP001211907"/>
    </source>
</evidence>
<dbReference type="PROSITE" id="PS50842">
    <property type="entry name" value="EXPANSIN_EG45"/>
    <property type="match status" value="1"/>
</dbReference>
<name>A0AAD5SWI3_9FUNG</name>
<evidence type="ECO:0000313" key="6">
    <source>
        <dbReference type="EMBL" id="KAJ3114542.1"/>
    </source>
</evidence>
<accession>A0AAD5SWI3</accession>
<dbReference type="GO" id="GO:0005576">
    <property type="term" value="C:extracellular region"/>
    <property type="evidence" value="ECO:0007669"/>
    <property type="project" value="InterPro"/>
</dbReference>
<evidence type="ECO:0000256" key="2">
    <source>
        <dbReference type="SAM" id="SignalP"/>
    </source>
</evidence>
<dbReference type="InterPro" id="IPR051477">
    <property type="entry name" value="Expansin_CellWall"/>
</dbReference>
<dbReference type="InterPro" id="IPR007117">
    <property type="entry name" value="Expansin_CBD"/>
</dbReference>
<dbReference type="SUPFAM" id="SSF49590">
    <property type="entry name" value="PHL pollen allergen"/>
    <property type="match status" value="1"/>
</dbReference>
<dbReference type="AlphaFoldDB" id="A0AAD5SWI3"/>
<dbReference type="SMART" id="SM00236">
    <property type="entry name" value="fCBD"/>
    <property type="match status" value="1"/>
</dbReference>
<dbReference type="InterPro" id="IPR036908">
    <property type="entry name" value="RlpA-like_sf"/>
</dbReference>
<evidence type="ECO:0000259" key="5">
    <source>
        <dbReference type="PROSITE" id="PS51164"/>
    </source>
</evidence>
<dbReference type="Proteomes" id="UP001211907">
    <property type="component" value="Unassembled WGS sequence"/>
</dbReference>
<evidence type="ECO:0000259" key="4">
    <source>
        <dbReference type="PROSITE" id="PS50843"/>
    </source>
</evidence>
<dbReference type="Gene3D" id="2.60.40.760">
    <property type="entry name" value="Expansin, cellulose-binding-like domain"/>
    <property type="match status" value="1"/>
</dbReference>
<dbReference type="PROSITE" id="PS50843">
    <property type="entry name" value="EXPANSIN_CBD"/>
    <property type="match status" value="1"/>
</dbReference>
<dbReference type="PANTHER" id="PTHR31836:SF28">
    <property type="entry name" value="SRCR DOMAIN-CONTAINING PROTEIN-RELATED"/>
    <property type="match status" value="1"/>
</dbReference>
<evidence type="ECO:0000259" key="3">
    <source>
        <dbReference type="PROSITE" id="PS50842"/>
    </source>
</evidence>
<dbReference type="Pfam" id="PF00734">
    <property type="entry name" value="CBM_1"/>
    <property type="match status" value="1"/>
</dbReference>
<comment type="caution">
    <text evidence="6">The sequence shown here is derived from an EMBL/GenBank/DDBJ whole genome shotgun (WGS) entry which is preliminary data.</text>
</comment>
<dbReference type="InterPro" id="IPR000254">
    <property type="entry name" value="CBD"/>
</dbReference>
<dbReference type="PANTHER" id="PTHR31836">
    <property type="match status" value="1"/>
</dbReference>
<feature type="domain" description="Expansin-like CBD" evidence="4">
    <location>
        <begin position="393"/>
        <end position="473"/>
    </location>
</feature>
<feature type="domain" description="CBM1" evidence="5">
    <location>
        <begin position="19"/>
        <end position="55"/>
    </location>
</feature>
<reference evidence="6" key="1">
    <citation type="submission" date="2020-05" db="EMBL/GenBank/DDBJ databases">
        <title>Phylogenomic resolution of chytrid fungi.</title>
        <authorList>
            <person name="Stajich J.E."/>
            <person name="Amses K."/>
            <person name="Simmons R."/>
            <person name="Seto K."/>
            <person name="Myers J."/>
            <person name="Bonds A."/>
            <person name="Quandt C.A."/>
            <person name="Barry K."/>
            <person name="Liu P."/>
            <person name="Grigoriev I."/>
            <person name="Longcore J.E."/>
            <person name="James T.Y."/>
        </authorList>
    </citation>
    <scope>NUCLEOTIDE SEQUENCE</scope>
    <source>
        <strain evidence="6">JEL0513</strain>
    </source>
</reference>
<feature type="signal peptide" evidence="2">
    <location>
        <begin position="1"/>
        <end position="17"/>
    </location>
</feature>
<dbReference type="GO" id="GO:0005975">
    <property type="term" value="P:carbohydrate metabolic process"/>
    <property type="evidence" value="ECO:0007669"/>
    <property type="project" value="InterPro"/>
</dbReference>
<feature type="domain" description="Expansin-like EG45" evidence="3">
    <location>
        <begin position="197"/>
        <end position="381"/>
    </location>
</feature>
<protein>
    <recommendedName>
        <fullName evidence="8">Swollenin</fullName>
    </recommendedName>
</protein>
<evidence type="ECO:0000256" key="1">
    <source>
        <dbReference type="ARBA" id="ARBA00022729"/>
    </source>
</evidence>
<feature type="chain" id="PRO_5041924866" description="Swollenin" evidence="2">
    <location>
        <begin position="18"/>
        <end position="497"/>
    </location>
</feature>
<dbReference type="PROSITE" id="PS51164">
    <property type="entry name" value="CBM1_2"/>
    <property type="match status" value="1"/>
</dbReference>
<dbReference type="PROSITE" id="PS00562">
    <property type="entry name" value="CBM1_1"/>
    <property type="match status" value="1"/>
</dbReference>
<dbReference type="InterPro" id="IPR036749">
    <property type="entry name" value="Expansin_CBD_sf"/>
</dbReference>
<dbReference type="InterPro" id="IPR035971">
    <property type="entry name" value="CBD_sf"/>
</dbReference>
<keyword evidence="7" id="KW-1185">Reference proteome</keyword>
<evidence type="ECO:0008006" key="8">
    <source>
        <dbReference type="Google" id="ProtNLM"/>
    </source>
</evidence>
<organism evidence="6 7">
    <name type="scientific">Physocladia obscura</name>
    <dbReference type="NCBI Taxonomy" id="109957"/>
    <lineage>
        <taxon>Eukaryota</taxon>
        <taxon>Fungi</taxon>
        <taxon>Fungi incertae sedis</taxon>
        <taxon>Chytridiomycota</taxon>
        <taxon>Chytridiomycota incertae sedis</taxon>
        <taxon>Chytridiomycetes</taxon>
        <taxon>Chytridiales</taxon>
        <taxon>Chytriomycetaceae</taxon>
        <taxon>Physocladia</taxon>
    </lineage>
</organism>
<keyword evidence="1 2" id="KW-0732">Signal</keyword>
<gene>
    <name evidence="6" type="ORF">HK100_001626</name>
</gene>
<dbReference type="EMBL" id="JADGJH010001358">
    <property type="protein sequence ID" value="KAJ3114542.1"/>
    <property type="molecule type" value="Genomic_DNA"/>
</dbReference>
<dbReference type="SUPFAM" id="SSF57180">
    <property type="entry name" value="Cellulose-binding domain"/>
    <property type="match status" value="1"/>
</dbReference>
<dbReference type="Gene3D" id="2.40.40.10">
    <property type="entry name" value="RlpA-like domain"/>
    <property type="match status" value="1"/>
</dbReference>
<dbReference type="GO" id="GO:0030248">
    <property type="term" value="F:cellulose binding"/>
    <property type="evidence" value="ECO:0007669"/>
    <property type="project" value="InterPro"/>
</dbReference>
<proteinExistence type="predicted"/>
<dbReference type="InterPro" id="IPR007112">
    <property type="entry name" value="Expansin/allergen_DPBB_dom"/>
</dbReference>
<dbReference type="SUPFAM" id="SSF50685">
    <property type="entry name" value="Barwin-like endoglucanases"/>
    <property type="match status" value="1"/>
</dbReference>
<sequence>MVIKHFAFLLGSILVASQTCSNLYGQCGGINWTGSICCASGSYCSVLNPYFSQCVPGSAASATSTTTTTASATTTTTTTQATTTATTTTIVTSLASGVVSTTTTFGPATRTQASYPTASSSVCGSWTLVDNVCLPQYCSNNNESTDCSGCGGSTSSLCTTPISETGKSGNIYDIQTSITNNESFHYSRSTHFGLTSGGACGFGLYGLCSNAVNLTASGLQDTCGPFCAAYPQLCKDPSGTTLRGNFAAPNGNYYTQFKANLGGSTLDNYLSCGECFQLIRTKADGTDYAVGEVGYTVPITLEVIDSCPCSANSKWCCGPGSDHCGEVSDFKYGCPLPNGSIHLDLSDYAMARLQTGNPDGTLTDGVIPTRYKRIPCPNPGNAFLWLRPNAGPYYFALTVVNTAGIGAVVTIEVSGDGGVTWTALIHDPNYTEARPQERYGSWTIPQGSGPFNLPVPLRVTSAAGEQFINYNAITTFAAPANLDANYYYIDLGFQFTK</sequence>